<organism evidence="1 2">
    <name type="scientific">Nelumbo nucifera</name>
    <name type="common">Sacred lotus</name>
    <dbReference type="NCBI Taxonomy" id="4432"/>
    <lineage>
        <taxon>Eukaryota</taxon>
        <taxon>Viridiplantae</taxon>
        <taxon>Streptophyta</taxon>
        <taxon>Embryophyta</taxon>
        <taxon>Tracheophyta</taxon>
        <taxon>Spermatophyta</taxon>
        <taxon>Magnoliopsida</taxon>
        <taxon>Proteales</taxon>
        <taxon>Nelumbonaceae</taxon>
        <taxon>Nelumbo</taxon>
    </lineage>
</organism>
<comment type="caution">
    <text evidence="1">The sequence shown here is derived from an EMBL/GenBank/DDBJ whole genome shotgun (WGS) entry which is preliminary data.</text>
</comment>
<dbReference type="Proteomes" id="UP000607653">
    <property type="component" value="Unassembled WGS sequence"/>
</dbReference>
<dbReference type="AlphaFoldDB" id="A0A822ZHC9"/>
<evidence type="ECO:0000313" key="2">
    <source>
        <dbReference type="Proteomes" id="UP000607653"/>
    </source>
</evidence>
<accession>A0A822ZHC9</accession>
<sequence length="54" mass="6373">MIDPVDCEERHDVNMKLLLYNSISLVFVDLLEDKFWSLSLPLLNPKYICLYPSK</sequence>
<protein>
    <submittedName>
        <fullName evidence="1">Uncharacterized protein</fullName>
    </submittedName>
</protein>
<name>A0A822ZHC9_NELNU</name>
<dbReference type="EMBL" id="DUZY01000006">
    <property type="protein sequence ID" value="DAD44033.1"/>
    <property type="molecule type" value="Genomic_DNA"/>
</dbReference>
<reference evidence="1 2" key="1">
    <citation type="journal article" date="2020" name="Mol. Biol. Evol.">
        <title>Distinct Expression and Methylation Patterns for Genes with Different Fates following a Single Whole-Genome Duplication in Flowering Plants.</title>
        <authorList>
            <person name="Shi T."/>
            <person name="Rahmani R.S."/>
            <person name="Gugger P.F."/>
            <person name="Wang M."/>
            <person name="Li H."/>
            <person name="Zhang Y."/>
            <person name="Li Z."/>
            <person name="Wang Q."/>
            <person name="Van de Peer Y."/>
            <person name="Marchal K."/>
            <person name="Chen J."/>
        </authorList>
    </citation>
    <scope>NUCLEOTIDE SEQUENCE [LARGE SCALE GENOMIC DNA]</scope>
    <source>
        <tissue evidence="1">Leaf</tissue>
    </source>
</reference>
<keyword evidence="2" id="KW-1185">Reference proteome</keyword>
<gene>
    <name evidence="1" type="ORF">HUJ06_002263</name>
</gene>
<proteinExistence type="predicted"/>
<evidence type="ECO:0000313" key="1">
    <source>
        <dbReference type="EMBL" id="DAD44033.1"/>
    </source>
</evidence>